<evidence type="ECO:0000256" key="1">
    <source>
        <dbReference type="SAM" id="MobiDB-lite"/>
    </source>
</evidence>
<feature type="compositionally biased region" description="Basic and acidic residues" evidence="1">
    <location>
        <begin position="49"/>
        <end position="61"/>
    </location>
</feature>
<protein>
    <submittedName>
        <fullName evidence="2">Uncharacterized protein</fullName>
    </submittedName>
</protein>
<dbReference type="EMBL" id="PJNB01000001">
    <property type="protein sequence ID" value="PKW15903.1"/>
    <property type="molecule type" value="Genomic_DNA"/>
</dbReference>
<dbReference type="AlphaFoldDB" id="A0A2N3XYZ0"/>
<accession>A0A2N3XYZ0</accession>
<name>A0A2N3XYZ0_SACSN</name>
<dbReference type="Proteomes" id="UP000233786">
    <property type="component" value="Unassembled WGS sequence"/>
</dbReference>
<keyword evidence="3" id="KW-1185">Reference proteome</keyword>
<proteinExistence type="predicted"/>
<organism evidence="2 3">
    <name type="scientific">Saccharopolyspora spinosa</name>
    <dbReference type="NCBI Taxonomy" id="60894"/>
    <lineage>
        <taxon>Bacteria</taxon>
        <taxon>Bacillati</taxon>
        <taxon>Actinomycetota</taxon>
        <taxon>Actinomycetes</taxon>
        <taxon>Pseudonocardiales</taxon>
        <taxon>Pseudonocardiaceae</taxon>
        <taxon>Saccharopolyspora</taxon>
    </lineage>
</organism>
<comment type="caution">
    <text evidence="2">The sequence shown here is derived from an EMBL/GenBank/DDBJ whole genome shotgun (WGS) entry which is preliminary data.</text>
</comment>
<sequence length="262" mass="27858">MAWGTRLRARGPLLAAMAGLGAAWWCARRPGDHCSCPFREDRLRKVRLPGERRGADRDRAADVGGQEAQRGRSQHRYRGVNVSGRRECECGPEGPYGCGVVLPRHQYGGEHVGVGQCRGAIGARIVFPTEDQDVSACRPLKHMGHQFWTVLRAEHVEHPAPATQCAQQFVNLGAAHFPCLPRTGWCSRCGDCAAPSGGSPAKTRAAAAHSGQVCHNHASSPDAAWICRSHSDVSTVPSGQPPAGLSSALACRAPPAGTQLNG</sequence>
<evidence type="ECO:0000313" key="3">
    <source>
        <dbReference type="Proteomes" id="UP000233786"/>
    </source>
</evidence>
<feature type="region of interest" description="Disordered" evidence="1">
    <location>
        <begin position="49"/>
        <end position="76"/>
    </location>
</feature>
<gene>
    <name evidence="2" type="ORF">A8926_3685</name>
</gene>
<reference evidence="2" key="1">
    <citation type="submission" date="2017-12" db="EMBL/GenBank/DDBJ databases">
        <title>Sequencing the genomes of 1000 Actinobacteria strains.</title>
        <authorList>
            <person name="Klenk H.-P."/>
        </authorList>
    </citation>
    <scope>NUCLEOTIDE SEQUENCE [LARGE SCALE GENOMIC DNA]</scope>
    <source>
        <strain evidence="2">DSM 44228</strain>
    </source>
</reference>
<evidence type="ECO:0000313" key="2">
    <source>
        <dbReference type="EMBL" id="PKW15903.1"/>
    </source>
</evidence>